<sequence length="92" mass="11048">MWLLIIVLAGIGASIISNYLSHKHKMEKLKLQQIDKEIELQRLKQENYLLENEEMKVVLDRIKADNKRLEDEKNSPWLIQETRERKLENAEY</sequence>
<keyword evidence="1" id="KW-0175">Coiled coil</keyword>
<dbReference type="eggNOG" id="ENOG5033MRE">
    <property type="taxonomic scope" value="Bacteria"/>
</dbReference>
<feature type="coiled-coil region" evidence="1">
    <location>
        <begin position="26"/>
        <end position="72"/>
    </location>
</feature>
<dbReference type="HOGENOM" id="CLU_2409349_0_0_9"/>
<evidence type="ECO:0000313" key="2">
    <source>
        <dbReference type="EMBL" id="CEA02932.1"/>
    </source>
</evidence>
<reference evidence="2 3" key="1">
    <citation type="submission" date="2014-07" db="EMBL/GenBank/DDBJ databases">
        <authorList>
            <person name="Urmite Genomes Urmite Genomes"/>
        </authorList>
    </citation>
    <scope>NUCLEOTIDE SEQUENCE [LARGE SCALE GENOMIC DNA]</scope>
    <source>
        <strain evidence="2 3">13MG44_air</strain>
    </source>
</reference>
<gene>
    <name evidence="2" type="ORF">BN1048_01913</name>
</gene>
<dbReference type="STRING" id="1461582.BN1048_01913"/>
<evidence type="ECO:0000313" key="3">
    <source>
        <dbReference type="Proteomes" id="UP000044136"/>
    </source>
</evidence>
<dbReference type="RefSeq" id="WP_035810622.1">
    <property type="nucleotide sequence ID" value="NZ_CCSE01000001.1"/>
</dbReference>
<protein>
    <submittedName>
        <fullName evidence="2">Uncharacterized protein</fullName>
    </submittedName>
</protein>
<evidence type="ECO:0000256" key="1">
    <source>
        <dbReference type="SAM" id="Coils"/>
    </source>
</evidence>
<dbReference type="Proteomes" id="UP000044136">
    <property type="component" value="Unassembled WGS sequence"/>
</dbReference>
<proteinExistence type="predicted"/>
<dbReference type="EMBL" id="CCSE01000001">
    <property type="protein sequence ID" value="CEA02932.1"/>
    <property type="molecule type" value="Genomic_DNA"/>
</dbReference>
<accession>A0A078MBV2</accession>
<dbReference type="AlphaFoldDB" id="A0A078MBV2"/>
<dbReference type="OrthoDB" id="2390171at2"/>
<name>A0A078MBV2_9STAP</name>
<keyword evidence="3" id="KW-1185">Reference proteome</keyword>
<organism evidence="2 3">
    <name type="scientific">Jeotgalicoccus saudimassiliensis</name>
    <dbReference type="NCBI Taxonomy" id="1461582"/>
    <lineage>
        <taxon>Bacteria</taxon>
        <taxon>Bacillati</taxon>
        <taxon>Bacillota</taxon>
        <taxon>Bacilli</taxon>
        <taxon>Bacillales</taxon>
        <taxon>Staphylococcaceae</taxon>
        <taxon>Jeotgalicoccus</taxon>
    </lineage>
</organism>